<dbReference type="PANTHER" id="PTHR11527">
    <property type="entry name" value="HEAT-SHOCK PROTEIN 20 FAMILY MEMBER"/>
    <property type="match status" value="1"/>
</dbReference>
<dbReference type="Pfam" id="PF00011">
    <property type="entry name" value="HSP20"/>
    <property type="match status" value="1"/>
</dbReference>
<organism evidence="6 7">
    <name type="scientific">Talaromyces rugulosus</name>
    <name type="common">Penicillium rugulosum</name>
    <dbReference type="NCBI Taxonomy" id="121627"/>
    <lineage>
        <taxon>Eukaryota</taxon>
        <taxon>Fungi</taxon>
        <taxon>Dikarya</taxon>
        <taxon>Ascomycota</taxon>
        <taxon>Pezizomycotina</taxon>
        <taxon>Eurotiomycetes</taxon>
        <taxon>Eurotiomycetidae</taxon>
        <taxon>Eurotiales</taxon>
        <taxon>Trichocomaceae</taxon>
        <taxon>Talaromyces</taxon>
        <taxon>Talaromyces sect. Islandici</taxon>
    </lineage>
</organism>
<accession>A0A7H8RB38</accession>
<evidence type="ECO:0000256" key="3">
    <source>
        <dbReference type="RuleBase" id="RU003616"/>
    </source>
</evidence>
<evidence type="ECO:0000313" key="6">
    <source>
        <dbReference type="EMBL" id="QKX63327.1"/>
    </source>
</evidence>
<comment type="similarity">
    <text evidence="2 3">Belongs to the small heat shock protein (HSP20) family.</text>
</comment>
<name>A0A7H8RB38_TALRU</name>
<evidence type="ECO:0000256" key="4">
    <source>
        <dbReference type="SAM" id="MobiDB-lite"/>
    </source>
</evidence>
<evidence type="ECO:0000313" key="7">
    <source>
        <dbReference type="Proteomes" id="UP000509510"/>
    </source>
</evidence>
<dbReference type="Proteomes" id="UP000509510">
    <property type="component" value="Chromosome VI"/>
</dbReference>
<dbReference type="AlphaFoldDB" id="A0A7H8RB38"/>
<gene>
    <name evidence="6" type="ORF">TRUGW13939_10497</name>
</gene>
<dbReference type="InterPro" id="IPR002068">
    <property type="entry name" value="A-crystallin/Hsp20_dom"/>
</dbReference>
<keyword evidence="1" id="KW-0346">Stress response</keyword>
<reference evidence="7" key="1">
    <citation type="submission" date="2020-06" db="EMBL/GenBank/DDBJ databases">
        <title>A chromosome-scale genome assembly of Talaromyces rugulosus W13939.</title>
        <authorList>
            <person name="Wang B."/>
            <person name="Guo L."/>
            <person name="Ye K."/>
            <person name="Wang L."/>
        </authorList>
    </citation>
    <scope>NUCLEOTIDE SEQUENCE [LARGE SCALE GENOMIC DNA]</scope>
    <source>
        <strain evidence="7">W13939</strain>
    </source>
</reference>
<evidence type="ECO:0000259" key="5">
    <source>
        <dbReference type="PROSITE" id="PS01031"/>
    </source>
</evidence>
<protein>
    <recommendedName>
        <fullName evidence="5">SHSP domain-containing protein</fullName>
    </recommendedName>
</protein>
<sequence length="145" mass="15896">MGVGQEEACSPSREHWTISTTLSPALSSQLTAFSPRFDFRETKDGYQLNGDLPGVEKKDIEIESSDQNTLNVKGHTEQSTSSEGDEGTEGSWWCAERSTGDFRRSFSFPGPVDRDHVDATLKNGVLSINIPKAEKASTGKRTDVK</sequence>
<feature type="compositionally biased region" description="Polar residues" evidence="4">
    <location>
        <begin position="65"/>
        <end position="82"/>
    </location>
</feature>
<dbReference type="GeneID" id="55997976"/>
<feature type="domain" description="SHSP" evidence="5">
    <location>
        <begin position="28"/>
        <end position="145"/>
    </location>
</feature>
<feature type="region of interest" description="Disordered" evidence="4">
    <location>
        <begin position="62"/>
        <end position="92"/>
    </location>
</feature>
<dbReference type="EMBL" id="CP055903">
    <property type="protein sequence ID" value="QKX63327.1"/>
    <property type="molecule type" value="Genomic_DNA"/>
</dbReference>
<dbReference type="InterPro" id="IPR031107">
    <property type="entry name" value="Small_HSP"/>
</dbReference>
<dbReference type="OrthoDB" id="1431247at2759"/>
<dbReference type="SUPFAM" id="SSF49764">
    <property type="entry name" value="HSP20-like chaperones"/>
    <property type="match status" value="1"/>
</dbReference>
<dbReference type="PROSITE" id="PS01031">
    <property type="entry name" value="SHSP"/>
    <property type="match status" value="1"/>
</dbReference>
<keyword evidence="7" id="KW-1185">Reference proteome</keyword>
<proteinExistence type="inferred from homology"/>
<evidence type="ECO:0000256" key="1">
    <source>
        <dbReference type="ARBA" id="ARBA00023016"/>
    </source>
</evidence>
<dbReference type="KEGG" id="trg:TRUGW13939_10497"/>
<dbReference type="InterPro" id="IPR008978">
    <property type="entry name" value="HSP20-like_chaperone"/>
</dbReference>
<dbReference type="Gene3D" id="2.60.40.790">
    <property type="match status" value="1"/>
</dbReference>
<dbReference type="RefSeq" id="XP_035349501.1">
    <property type="nucleotide sequence ID" value="XM_035493608.1"/>
</dbReference>
<dbReference type="CDD" id="cd06464">
    <property type="entry name" value="ACD_sHsps-like"/>
    <property type="match status" value="1"/>
</dbReference>
<evidence type="ECO:0000256" key="2">
    <source>
        <dbReference type="PROSITE-ProRule" id="PRU00285"/>
    </source>
</evidence>